<comment type="caution">
    <text evidence="8">The sequence shown here is derived from an EMBL/GenBank/DDBJ whole genome shotgun (WGS) entry which is preliminary data.</text>
</comment>
<dbReference type="Pfam" id="PF02899">
    <property type="entry name" value="Phage_int_SAM_1"/>
    <property type="match status" value="1"/>
</dbReference>
<feature type="domain" description="Tyr recombinase" evidence="6">
    <location>
        <begin position="112"/>
        <end position="317"/>
    </location>
</feature>
<comment type="similarity">
    <text evidence="1">Belongs to the 'phage' integrase family.</text>
</comment>
<proteinExistence type="inferred from homology"/>
<dbReference type="PANTHER" id="PTHR30349">
    <property type="entry name" value="PHAGE INTEGRASE-RELATED"/>
    <property type="match status" value="1"/>
</dbReference>
<dbReference type="PROSITE" id="PS51898">
    <property type="entry name" value="TYR_RECOMBINASE"/>
    <property type="match status" value="1"/>
</dbReference>
<keyword evidence="9" id="KW-1185">Reference proteome</keyword>
<keyword evidence="4" id="KW-0233">DNA recombination</keyword>
<dbReference type="Pfam" id="PF00589">
    <property type="entry name" value="Phage_integrase"/>
    <property type="match status" value="1"/>
</dbReference>
<dbReference type="Gene3D" id="1.10.150.130">
    <property type="match status" value="1"/>
</dbReference>
<accession>A0A1V4DE41</accession>
<dbReference type="RefSeq" id="WP_079344824.1">
    <property type="nucleotide sequence ID" value="NZ_MVAB01000001.1"/>
</dbReference>
<keyword evidence="3 5" id="KW-0238">DNA-binding</keyword>
<dbReference type="InterPro" id="IPR013762">
    <property type="entry name" value="Integrase-like_cat_sf"/>
</dbReference>
<gene>
    <name evidence="8" type="ORF">BW731_00640</name>
</gene>
<feature type="domain" description="Core-binding (CB)" evidence="7">
    <location>
        <begin position="1"/>
        <end position="89"/>
    </location>
</feature>
<dbReference type="PANTHER" id="PTHR30349:SF41">
    <property type="entry name" value="INTEGRASE_RECOMBINASE PROTEIN MJ0367-RELATED"/>
    <property type="match status" value="1"/>
</dbReference>
<evidence type="ECO:0000256" key="5">
    <source>
        <dbReference type="PROSITE-ProRule" id="PRU01248"/>
    </source>
</evidence>
<evidence type="ECO:0000259" key="7">
    <source>
        <dbReference type="PROSITE" id="PS51900"/>
    </source>
</evidence>
<evidence type="ECO:0000256" key="1">
    <source>
        <dbReference type="ARBA" id="ARBA00008857"/>
    </source>
</evidence>
<evidence type="ECO:0000256" key="2">
    <source>
        <dbReference type="ARBA" id="ARBA00022908"/>
    </source>
</evidence>
<dbReference type="InterPro" id="IPR010998">
    <property type="entry name" value="Integrase_recombinase_N"/>
</dbReference>
<organism evidence="8 9">
    <name type="scientific">Vagococcus martis</name>
    <dbReference type="NCBI Taxonomy" id="1768210"/>
    <lineage>
        <taxon>Bacteria</taxon>
        <taxon>Bacillati</taxon>
        <taxon>Bacillota</taxon>
        <taxon>Bacilli</taxon>
        <taxon>Lactobacillales</taxon>
        <taxon>Enterococcaceae</taxon>
        <taxon>Vagococcus</taxon>
    </lineage>
</organism>
<evidence type="ECO:0000313" key="8">
    <source>
        <dbReference type="EMBL" id="OPF86809.1"/>
    </source>
</evidence>
<dbReference type="InterPro" id="IPR050090">
    <property type="entry name" value="Tyrosine_recombinase_XerCD"/>
</dbReference>
<sequence length="325" mass="38247">MERLLLKDLVEELAFSDRARGLAPKTIKKHGKSLSLFLKFLEEKNIDSLGMVTVSHVRGFLIKNIEEGKAESYVNSHLRSIRAFFRYCVDENYMREKENPCLYVKWVKERQVVINTFSDDEVKQMLKYAKQRTFTNVKRKDKYHLGLQTKFTNERNYLLLLILVDTGLRISEVMNLKHYHLEESQIKVENGKGKKDRVVHCSPTVYKAYLKYIRVANNFFEYYEITRDEYVFLTKNGKQYSYISAEREIKKIGVASDVNPNIRISPHTFRHYFTQKLVRNGADIYMIQKLLGHASIKTTEVYLRSLNIDNSIERAVKHSPLQTIK</sequence>
<dbReference type="InterPro" id="IPR044068">
    <property type="entry name" value="CB"/>
</dbReference>
<protein>
    <submittedName>
        <fullName evidence="8">Integrase</fullName>
    </submittedName>
</protein>
<evidence type="ECO:0000313" key="9">
    <source>
        <dbReference type="Proteomes" id="UP000189970"/>
    </source>
</evidence>
<dbReference type="AlphaFoldDB" id="A0A1V4DE41"/>
<dbReference type="InterPro" id="IPR011010">
    <property type="entry name" value="DNA_brk_join_enz"/>
</dbReference>
<dbReference type="CDD" id="cd00397">
    <property type="entry name" value="DNA_BRE_C"/>
    <property type="match status" value="1"/>
</dbReference>
<dbReference type="EMBL" id="MVAB01000001">
    <property type="protein sequence ID" value="OPF86809.1"/>
    <property type="molecule type" value="Genomic_DNA"/>
</dbReference>
<dbReference type="PROSITE" id="PS51900">
    <property type="entry name" value="CB"/>
    <property type="match status" value="1"/>
</dbReference>
<dbReference type="GO" id="GO:0003677">
    <property type="term" value="F:DNA binding"/>
    <property type="evidence" value="ECO:0007669"/>
    <property type="project" value="UniProtKB-UniRule"/>
</dbReference>
<evidence type="ECO:0000256" key="4">
    <source>
        <dbReference type="ARBA" id="ARBA00023172"/>
    </source>
</evidence>
<dbReference type="InterPro" id="IPR002104">
    <property type="entry name" value="Integrase_catalytic"/>
</dbReference>
<evidence type="ECO:0000256" key="3">
    <source>
        <dbReference type="ARBA" id="ARBA00023125"/>
    </source>
</evidence>
<evidence type="ECO:0000259" key="6">
    <source>
        <dbReference type="PROSITE" id="PS51898"/>
    </source>
</evidence>
<dbReference type="GO" id="GO:0015074">
    <property type="term" value="P:DNA integration"/>
    <property type="evidence" value="ECO:0007669"/>
    <property type="project" value="UniProtKB-KW"/>
</dbReference>
<name>A0A1V4DE41_9ENTE</name>
<dbReference type="GO" id="GO:0006310">
    <property type="term" value="P:DNA recombination"/>
    <property type="evidence" value="ECO:0007669"/>
    <property type="project" value="UniProtKB-KW"/>
</dbReference>
<reference evidence="8 9" key="1">
    <citation type="submission" date="2017-02" db="EMBL/GenBank/DDBJ databases">
        <title>Vagococcus cremeus sp. nov., isolated from the small intestine of a marten, Martes flavigula.</title>
        <authorList>
            <person name="Tak E.J."/>
            <person name="Bae J.-W."/>
        </authorList>
    </citation>
    <scope>NUCLEOTIDE SEQUENCE [LARGE SCALE GENOMIC DNA]</scope>
    <source>
        <strain evidence="8 9">D7T301</strain>
    </source>
</reference>
<keyword evidence="2" id="KW-0229">DNA integration</keyword>
<dbReference type="Proteomes" id="UP000189970">
    <property type="component" value="Unassembled WGS sequence"/>
</dbReference>
<dbReference type="Gene3D" id="1.10.443.10">
    <property type="entry name" value="Intergrase catalytic core"/>
    <property type="match status" value="1"/>
</dbReference>
<dbReference type="SUPFAM" id="SSF56349">
    <property type="entry name" value="DNA breaking-rejoining enzymes"/>
    <property type="match status" value="1"/>
</dbReference>
<dbReference type="InterPro" id="IPR004107">
    <property type="entry name" value="Integrase_SAM-like_N"/>
</dbReference>